<keyword evidence="5" id="KW-0067">ATP-binding</keyword>
<keyword evidence="4" id="KW-0547">Nucleotide-binding</keyword>
<feature type="chain" id="PRO_5044860389" evidence="9">
    <location>
        <begin position="28"/>
        <end position="496"/>
    </location>
</feature>
<dbReference type="InterPro" id="IPR045272">
    <property type="entry name" value="ANXUR1/2-like"/>
</dbReference>
<evidence type="ECO:0000256" key="3">
    <source>
        <dbReference type="ARBA" id="ARBA00022679"/>
    </source>
</evidence>
<feature type="transmembrane region" description="Helical" evidence="8">
    <location>
        <begin position="415"/>
        <end position="435"/>
    </location>
</feature>
<evidence type="ECO:0000256" key="9">
    <source>
        <dbReference type="SAM" id="SignalP"/>
    </source>
</evidence>
<keyword evidence="2" id="KW-0723">Serine/threonine-protein kinase</keyword>
<keyword evidence="12" id="KW-1185">Reference proteome</keyword>
<keyword evidence="8" id="KW-1133">Transmembrane helix</keyword>
<reference evidence="12" key="1">
    <citation type="submission" date="2024-07" db="EMBL/GenBank/DDBJ databases">
        <title>Two chromosome-level genome assemblies of Korean endemic species Abeliophyllum distichum and Forsythia ovata (Oleaceae).</title>
        <authorList>
            <person name="Jang H."/>
        </authorList>
    </citation>
    <scope>NUCLEOTIDE SEQUENCE [LARGE SCALE GENOMIC DNA]</scope>
</reference>
<evidence type="ECO:0000256" key="4">
    <source>
        <dbReference type="ARBA" id="ARBA00022741"/>
    </source>
</evidence>
<gene>
    <name evidence="11" type="ORF">Adt_44956</name>
</gene>
<evidence type="ECO:0000313" key="12">
    <source>
        <dbReference type="Proteomes" id="UP001604336"/>
    </source>
</evidence>
<evidence type="ECO:0000256" key="6">
    <source>
        <dbReference type="ARBA" id="ARBA00023180"/>
    </source>
</evidence>
<feature type="signal peptide" evidence="9">
    <location>
        <begin position="1"/>
        <end position="27"/>
    </location>
</feature>
<dbReference type="Pfam" id="PF12819">
    <property type="entry name" value="Malectin_like"/>
    <property type="match status" value="1"/>
</dbReference>
<evidence type="ECO:0000256" key="1">
    <source>
        <dbReference type="ARBA" id="ARBA00004479"/>
    </source>
</evidence>
<protein>
    <submittedName>
        <fullName evidence="11">Fringe-related protein</fullName>
    </submittedName>
</protein>
<accession>A0ABD1PCC4</accession>
<keyword evidence="2" id="KW-0418">Kinase</keyword>
<dbReference type="GO" id="GO:0016020">
    <property type="term" value="C:membrane"/>
    <property type="evidence" value="ECO:0007669"/>
    <property type="project" value="UniProtKB-SubCell"/>
</dbReference>
<dbReference type="Gene3D" id="2.60.120.430">
    <property type="entry name" value="Galactose-binding lectin"/>
    <property type="match status" value="2"/>
</dbReference>
<dbReference type="InterPro" id="IPR024788">
    <property type="entry name" value="Malectin-like_Carb-bd_dom"/>
</dbReference>
<keyword evidence="9" id="KW-0732">Signal</keyword>
<sequence length="496" mass="55948">MAIRIITMKCFLKITFSLYSYLSIVSAFSPHDQYLINCGSGDPATTDPYRRVFNGDSESGHLVSTRASRVFNANPSSSGLYRTARAFNRPLHYVFPIKDPGTHHLVRLHFYPFNSSYYSEAQFHVLANGFLLLHNFRITESENLPVIKEFVIPVDTEKLKITFVPLDNSKFAVVNAIEVISASRDLVADLAQYVDFEKNEQISGLLKNGFETVHRVNVGGFKVTPFNDSLWRTWVPDDKYLKSSDETEKIRFGGRINYQLGGASREVGPDNVYNTARVIRSSNGTIPNTNITWVFEVEKGYSYMIRMHFCDIASVATGMLYFNVYVNDNLAYENLDLSYITNRLLASPFYADFVVDEENSGVLTVSVGPSNMSLPRTVDSILNGIEILKINNSMGSFDGEVCTEFVLRSWRRGNVGVLVPLVAVIFLLLIASVFMQRRRNWFGDSVAWSRLPVDVSEVNLKYGNQLSSGAIEDEQAATESKEEEKHQRKKNHSNSS</sequence>
<keyword evidence="8" id="KW-0812">Transmembrane</keyword>
<feature type="region of interest" description="Disordered" evidence="7">
    <location>
        <begin position="471"/>
        <end position="496"/>
    </location>
</feature>
<evidence type="ECO:0000256" key="7">
    <source>
        <dbReference type="SAM" id="MobiDB-lite"/>
    </source>
</evidence>
<evidence type="ECO:0000259" key="10">
    <source>
        <dbReference type="Pfam" id="PF12819"/>
    </source>
</evidence>
<dbReference type="Proteomes" id="UP001604336">
    <property type="component" value="Unassembled WGS sequence"/>
</dbReference>
<dbReference type="GO" id="GO:0004674">
    <property type="term" value="F:protein serine/threonine kinase activity"/>
    <property type="evidence" value="ECO:0007669"/>
    <property type="project" value="UniProtKB-KW"/>
</dbReference>
<evidence type="ECO:0000256" key="8">
    <source>
        <dbReference type="SAM" id="Phobius"/>
    </source>
</evidence>
<keyword evidence="6" id="KW-0325">Glycoprotein</keyword>
<evidence type="ECO:0000256" key="2">
    <source>
        <dbReference type="ARBA" id="ARBA00022527"/>
    </source>
</evidence>
<feature type="compositionally biased region" description="Basic residues" evidence="7">
    <location>
        <begin position="487"/>
        <end position="496"/>
    </location>
</feature>
<organism evidence="11 12">
    <name type="scientific">Abeliophyllum distichum</name>
    <dbReference type="NCBI Taxonomy" id="126358"/>
    <lineage>
        <taxon>Eukaryota</taxon>
        <taxon>Viridiplantae</taxon>
        <taxon>Streptophyta</taxon>
        <taxon>Embryophyta</taxon>
        <taxon>Tracheophyta</taxon>
        <taxon>Spermatophyta</taxon>
        <taxon>Magnoliopsida</taxon>
        <taxon>eudicotyledons</taxon>
        <taxon>Gunneridae</taxon>
        <taxon>Pentapetalae</taxon>
        <taxon>asterids</taxon>
        <taxon>lamiids</taxon>
        <taxon>Lamiales</taxon>
        <taxon>Oleaceae</taxon>
        <taxon>Forsythieae</taxon>
        <taxon>Abeliophyllum</taxon>
    </lineage>
</organism>
<proteinExistence type="predicted"/>
<dbReference type="PANTHER" id="PTHR34590">
    <property type="entry name" value="OS03G0124300 PROTEIN-RELATED"/>
    <property type="match status" value="1"/>
</dbReference>
<name>A0ABD1PCC4_9LAMI</name>
<evidence type="ECO:0000313" key="11">
    <source>
        <dbReference type="EMBL" id="KAL2461536.1"/>
    </source>
</evidence>
<keyword evidence="8" id="KW-0472">Membrane</keyword>
<dbReference type="EMBL" id="JBFOLK010000014">
    <property type="protein sequence ID" value="KAL2461536.1"/>
    <property type="molecule type" value="Genomic_DNA"/>
</dbReference>
<dbReference type="AlphaFoldDB" id="A0ABD1PCC4"/>
<dbReference type="PANTHER" id="PTHR34590:SF6">
    <property type="entry name" value="RECEPTOR-LIKE KINASE"/>
    <property type="match status" value="1"/>
</dbReference>
<dbReference type="FunFam" id="2.60.120.430:FF:000001">
    <property type="entry name" value="Receptor-like protein kinase FERONIA"/>
    <property type="match status" value="1"/>
</dbReference>
<evidence type="ECO:0000256" key="5">
    <source>
        <dbReference type="ARBA" id="ARBA00022840"/>
    </source>
</evidence>
<keyword evidence="3" id="KW-0808">Transferase</keyword>
<feature type="domain" description="Malectin-like" evidence="10">
    <location>
        <begin position="36"/>
        <end position="389"/>
    </location>
</feature>
<comment type="caution">
    <text evidence="11">The sequence shown here is derived from an EMBL/GenBank/DDBJ whole genome shotgun (WGS) entry which is preliminary data.</text>
</comment>
<comment type="subcellular location">
    <subcellularLocation>
        <location evidence="1">Membrane</location>
        <topology evidence="1">Single-pass type I membrane protein</topology>
    </subcellularLocation>
</comment>
<dbReference type="GO" id="GO:0005524">
    <property type="term" value="F:ATP binding"/>
    <property type="evidence" value="ECO:0007669"/>
    <property type="project" value="UniProtKB-KW"/>
</dbReference>